<dbReference type="GO" id="GO:0003677">
    <property type="term" value="F:DNA binding"/>
    <property type="evidence" value="ECO:0007669"/>
    <property type="project" value="UniProtKB-KW"/>
</dbReference>
<evidence type="ECO:0000313" key="6">
    <source>
        <dbReference type="EMBL" id="OAL10790.1"/>
    </source>
</evidence>
<keyword evidence="2" id="KW-0680">Restriction system</keyword>
<dbReference type="Pfam" id="PF01420">
    <property type="entry name" value="Methylase_S"/>
    <property type="match status" value="2"/>
</dbReference>
<keyword evidence="4" id="KW-0175">Coiled coil</keyword>
<dbReference type="InterPro" id="IPR052021">
    <property type="entry name" value="Type-I_RS_S_subunit"/>
</dbReference>
<sequence>MHSWDWVSLDKLGFISRGRQTHYPKNDPNLFWKGTIPFVETQDVKEAKLFVRQIRRYYNQKGLEQGKLFPINTVCIASEGNIADSSLLNIPSCLSCHVHAFKAYEGIACPRFIKYCFDFSSIKKECISVAQSGTTRLSLTSERLLTIKFPNPSFETQKKIGDILSAYDELIENHQRQIEILEKLRTDLYKEWFINLRFPNYEKYEIKDGLPEGWRTVKLKDIATIQKGKKPAGYANPNGEYPFFTCSFETKKSNGFSYDSFSLIIAEGGEFHIKIYNGKFEASDHTYIINFENLDYIFLVCEALDANYINFLNKTIVGTTIKNLPIKQVKELSILLPTKELIKKFNIFCEDIQSKIEKLDAKMRKN</sequence>
<evidence type="ECO:0000313" key="7">
    <source>
        <dbReference type="Proteomes" id="UP000077623"/>
    </source>
</evidence>
<dbReference type="REBASE" id="159352">
    <property type="entry name" value="S1.MhaP01ORF5780P"/>
</dbReference>
<dbReference type="AlphaFoldDB" id="A0A1A9QGE2"/>
<organism evidence="6 7">
    <name type="scientific">Candidatus Mycoplasma haematobovis</name>
    <dbReference type="NCBI Taxonomy" id="432608"/>
    <lineage>
        <taxon>Bacteria</taxon>
        <taxon>Bacillati</taxon>
        <taxon>Mycoplasmatota</taxon>
        <taxon>Mollicutes</taxon>
        <taxon>Mycoplasmataceae</taxon>
        <taxon>Mycoplasma</taxon>
    </lineage>
</organism>
<feature type="coiled-coil region" evidence="4">
    <location>
        <begin position="164"/>
        <end position="191"/>
    </location>
</feature>
<dbReference type="GO" id="GO:0009307">
    <property type="term" value="P:DNA restriction-modification system"/>
    <property type="evidence" value="ECO:0007669"/>
    <property type="project" value="UniProtKB-KW"/>
</dbReference>
<dbReference type="PANTHER" id="PTHR30408">
    <property type="entry name" value="TYPE-1 RESTRICTION ENZYME ECOKI SPECIFICITY PROTEIN"/>
    <property type="match status" value="1"/>
</dbReference>
<dbReference type="SUPFAM" id="SSF116734">
    <property type="entry name" value="DNA methylase specificity domain"/>
    <property type="match status" value="2"/>
</dbReference>
<evidence type="ECO:0000256" key="2">
    <source>
        <dbReference type="ARBA" id="ARBA00022747"/>
    </source>
</evidence>
<dbReference type="Proteomes" id="UP000077623">
    <property type="component" value="Unassembled WGS sequence"/>
</dbReference>
<reference evidence="7" key="1">
    <citation type="submission" date="2016-04" db="EMBL/GenBank/DDBJ databases">
        <authorList>
            <person name="Quiroz-Castaneda R.E."/>
            <person name="Martinez-Ocampo F."/>
        </authorList>
    </citation>
    <scope>NUCLEOTIDE SEQUENCE [LARGE SCALE GENOMIC DNA]</scope>
    <source>
        <strain evidence="7">INIFAP01</strain>
    </source>
</reference>
<gene>
    <name evidence="6" type="ORF">A6V39_05780</name>
</gene>
<dbReference type="Gene3D" id="1.10.287.1120">
    <property type="entry name" value="Bipartite methylase S protein"/>
    <property type="match status" value="1"/>
</dbReference>
<evidence type="ECO:0000259" key="5">
    <source>
        <dbReference type="Pfam" id="PF01420"/>
    </source>
</evidence>
<name>A0A1A9QGE2_9MOLU</name>
<proteinExistence type="inferred from homology"/>
<dbReference type="InterPro" id="IPR000055">
    <property type="entry name" value="Restrct_endonuc_typeI_TRD"/>
</dbReference>
<dbReference type="EMBL" id="LWUJ01000006">
    <property type="protein sequence ID" value="OAL10790.1"/>
    <property type="molecule type" value="Genomic_DNA"/>
</dbReference>
<dbReference type="PANTHER" id="PTHR30408:SF12">
    <property type="entry name" value="TYPE I RESTRICTION ENZYME MJAVIII SPECIFICITY SUBUNIT"/>
    <property type="match status" value="1"/>
</dbReference>
<keyword evidence="3" id="KW-0238">DNA-binding</keyword>
<dbReference type="Gene3D" id="3.90.220.20">
    <property type="entry name" value="DNA methylase specificity domains"/>
    <property type="match status" value="2"/>
</dbReference>
<dbReference type="InterPro" id="IPR044946">
    <property type="entry name" value="Restrct_endonuc_typeI_TRD_sf"/>
</dbReference>
<feature type="domain" description="Type I restriction modification DNA specificity" evidence="5">
    <location>
        <begin position="4"/>
        <end position="181"/>
    </location>
</feature>
<evidence type="ECO:0000256" key="4">
    <source>
        <dbReference type="SAM" id="Coils"/>
    </source>
</evidence>
<dbReference type="RefSeq" id="WP_187149652.1">
    <property type="nucleotide sequence ID" value="NZ_LWUJ01000006.1"/>
</dbReference>
<comment type="similarity">
    <text evidence="1">Belongs to the type-I restriction system S methylase family.</text>
</comment>
<comment type="caution">
    <text evidence="6">The sequence shown here is derived from an EMBL/GenBank/DDBJ whole genome shotgun (WGS) entry which is preliminary data.</text>
</comment>
<evidence type="ECO:0000256" key="3">
    <source>
        <dbReference type="ARBA" id="ARBA00023125"/>
    </source>
</evidence>
<protein>
    <recommendedName>
        <fullName evidence="5">Type I restriction modification DNA specificity domain-containing protein</fullName>
    </recommendedName>
</protein>
<feature type="domain" description="Type I restriction modification DNA specificity" evidence="5">
    <location>
        <begin position="211"/>
        <end position="340"/>
    </location>
</feature>
<dbReference type="STRING" id="432608.A6V39_05780"/>
<evidence type="ECO:0000256" key="1">
    <source>
        <dbReference type="ARBA" id="ARBA00010923"/>
    </source>
</evidence>
<keyword evidence="7" id="KW-1185">Reference proteome</keyword>
<accession>A0A1A9QGE2</accession>